<dbReference type="Pfam" id="PF00956">
    <property type="entry name" value="NAP"/>
    <property type="match status" value="2"/>
</dbReference>
<dbReference type="Gene3D" id="3.30.1120.90">
    <property type="entry name" value="Nucleosome assembly protein"/>
    <property type="match status" value="1"/>
</dbReference>
<dbReference type="STRING" id="60517.A0A0R3WD22"/>
<dbReference type="SUPFAM" id="SSF143113">
    <property type="entry name" value="NAP-like"/>
    <property type="match status" value="1"/>
</dbReference>
<dbReference type="PANTHER" id="PTHR11875">
    <property type="entry name" value="TESTIS-SPECIFIC Y-ENCODED PROTEIN"/>
    <property type="match status" value="1"/>
</dbReference>
<proteinExistence type="inferred from homology"/>
<dbReference type="WBParaSite" id="TASK_0000864501-mRNA-1">
    <property type="protein sequence ID" value="TASK_0000864501-mRNA-1"/>
    <property type="gene ID" value="TASK_0000864501"/>
</dbReference>
<accession>A0A0R3WD22</accession>
<dbReference type="GO" id="GO:0005634">
    <property type="term" value="C:nucleus"/>
    <property type="evidence" value="ECO:0007669"/>
    <property type="project" value="InterPro"/>
</dbReference>
<comment type="similarity">
    <text evidence="1 2">Belongs to the nucleosome assembly protein (NAP) family.</text>
</comment>
<organism evidence="3">
    <name type="scientific">Taenia asiatica</name>
    <name type="common">Asian tapeworm</name>
    <dbReference type="NCBI Taxonomy" id="60517"/>
    <lineage>
        <taxon>Eukaryota</taxon>
        <taxon>Metazoa</taxon>
        <taxon>Spiralia</taxon>
        <taxon>Lophotrochozoa</taxon>
        <taxon>Platyhelminthes</taxon>
        <taxon>Cestoda</taxon>
        <taxon>Eucestoda</taxon>
        <taxon>Cyclophyllidea</taxon>
        <taxon>Taeniidae</taxon>
        <taxon>Taenia</taxon>
    </lineage>
</organism>
<dbReference type="InterPro" id="IPR037231">
    <property type="entry name" value="NAP-like_sf"/>
</dbReference>
<evidence type="ECO:0000313" key="3">
    <source>
        <dbReference type="WBParaSite" id="TASK_0000864501-mRNA-1"/>
    </source>
</evidence>
<sequence>LFKKRASIYSEYLKELYALEFKYARLYAPIYLQLSGSSANAYAVFTVYTETLASCIIFEVDSCVRLDVCGDVIADFTRLIRKIDFSTTTWFLVHGMTMTSEIGSHHDTIATAVFCCYASVCASIYAPPLSDHVVNWHFIALGFKQRAIVTGKNMEEVEEDEPSANQKTLGDAEPDASLGSAFGIGIPGYWAKVLKSAPLMRNCLTEMDLEILQYLEGIRYSFSKKLSSPGFRLVFMFKQNPFFNDNVLMKQFSLKFIDQCEDLNEFGPTKVISTKASQIDWTSGHEPTGDVVVPPKDSFFNLFRDLQPESPDTPEYAQLMEDYDICVYIRDRVLPYAVYWFTGEMMQA</sequence>
<dbReference type="AlphaFoldDB" id="A0A0R3WD22"/>
<dbReference type="GO" id="GO:0006334">
    <property type="term" value="P:nucleosome assembly"/>
    <property type="evidence" value="ECO:0007669"/>
    <property type="project" value="InterPro"/>
</dbReference>
<dbReference type="InterPro" id="IPR002164">
    <property type="entry name" value="NAP_family"/>
</dbReference>
<reference evidence="3" key="1">
    <citation type="submission" date="2017-02" db="UniProtKB">
        <authorList>
            <consortium name="WormBaseParasite"/>
        </authorList>
    </citation>
    <scope>IDENTIFICATION</scope>
</reference>
<evidence type="ECO:0000256" key="2">
    <source>
        <dbReference type="RuleBase" id="RU003876"/>
    </source>
</evidence>
<evidence type="ECO:0000256" key="1">
    <source>
        <dbReference type="ARBA" id="ARBA00009947"/>
    </source>
</evidence>
<protein>
    <submittedName>
        <fullName evidence="3">Nucleosome assembly protein 1</fullName>
    </submittedName>
</protein>
<name>A0A0R3WD22_TAEAS</name>